<feature type="transmembrane region" description="Helical" evidence="1">
    <location>
        <begin position="60"/>
        <end position="82"/>
    </location>
</feature>
<sequence length="214" mass="22123">MKTDELAALLANDAGAVAPDATARRFTAALGWGLCGTALAMAIVMGVRPDIAEAVTLPMFWMKLAFPASIAIAACYAAARLARPGVRLGRAPGTALAALLATVWMLAIAALLNAAPAERSDLVFGDTWRYCLVNIPLLSIPVFGAAMWALKGLAPTRLALAGGAAGLLAGAVSAAVYSLHCPEMELPFLAVWYLLGMLVPAIAGAVTGPRLLRW</sequence>
<dbReference type="Pfam" id="PF06532">
    <property type="entry name" value="NrsF"/>
    <property type="match status" value="1"/>
</dbReference>
<feature type="transmembrane region" description="Helical" evidence="1">
    <location>
        <begin position="29"/>
        <end position="48"/>
    </location>
</feature>
<accession>A0A418XQG5</accession>
<dbReference type="OrthoDB" id="6059252at2"/>
<evidence type="ECO:0000313" key="2">
    <source>
        <dbReference type="EMBL" id="RJG14646.1"/>
    </source>
</evidence>
<dbReference type="EMBL" id="QYUP01000126">
    <property type="protein sequence ID" value="RJG14646.1"/>
    <property type="molecule type" value="Genomic_DNA"/>
</dbReference>
<dbReference type="InterPro" id="IPR009495">
    <property type="entry name" value="NrsF"/>
</dbReference>
<organism evidence="2 3">
    <name type="scientific">Massilia cavernae</name>
    <dbReference type="NCBI Taxonomy" id="2320864"/>
    <lineage>
        <taxon>Bacteria</taxon>
        <taxon>Pseudomonadati</taxon>
        <taxon>Pseudomonadota</taxon>
        <taxon>Betaproteobacteria</taxon>
        <taxon>Burkholderiales</taxon>
        <taxon>Oxalobacteraceae</taxon>
        <taxon>Telluria group</taxon>
        <taxon>Massilia</taxon>
    </lineage>
</organism>
<name>A0A418XQG5_9BURK</name>
<keyword evidence="3" id="KW-1185">Reference proteome</keyword>
<feature type="transmembrane region" description="Helical" evidence="1">
    <location>
        <begin position="157"/>
        <end position="179"/>
    </location>
</feature>
<feature type="transmembrane region" description="Helical" evidence="1">
    <location>
        <begin position="191"/>
        <end position="212"/>
    </location>
</feature>
<proteinExistence type="predicted"/>
<keyword evidence="1" id="KW-0812">Transmembrane</keyword>
<evidence type="ECO:0000256" key="1">
    <source>
        <dbReference type="SAM" id="Phobius"/>
    </source>
</evidence>
<keyword evidence="1" id="KW-0472">Membrane</keyword>
<feature type="transmembrane region" description="Helical" evidence="1">
    <location>
        <begin position="94"/>
        <end position="115"/>
    </location>
</feature>
<protein>
    <submittedName>
        <fullName evidence="2">DUF1109 domain-containing protein</fullName>
    </submittedName>
</protein>
<feature type="transmembrane region" description="Helical" evidence="1">
    <location>
        <begin position="127"/>
        <end position="150"/>
    </location>
</feature>
<dbReference type="Proteomes" id="UP000284006">
    <property type="component" value="Unassembled WGS sequence"/>
</dbReference>
<dbReference type="RefSeq" id="WP_119811902.1">
    <property type="nucleotide sequence ID" value="NZ_QYUP01000126.1"/>
</dbReference>
<evidence type="ECO:0000313" key="3">
    <source>
        <dbReference type="Proteomes" id="UP000284006"/>
    </source>
</evidence>
<reference evidence="2 3" key="1">
    <citation type="submission" date="2018-09" db="EMBL/GenBank/DDBJ databases">
        <authorList>
            <person name="Zhu H."/>
        </authorList>
    </citation>
    <scope>NUCLEOTIDE SEQUENCE [LARGE SCALE GENOMIC DNA]</scope>
    <source>
        <strain evidence="2 3">K1S02-61</strain>
    </source>
</reference>
<dbReference type="AlphaFoldDB" id="A0A418XQG5"/>
<keyword evidence="1" id="KW-1133">Transmembrane helix</keyword>
<gene>
    <name evidence="2" type="ORF">D3872_16875</name>
</gene>
<comment type="caution">
    <text evidence="2">The sequence shown here is derived from an EMBL/GenBank/DDBJ whole genome shotgun (WGS) entry which is preliminary data.</text>
</comment>